<gene>
    <name evidence="1" type="ORF">TVAG_134930</name>
</gene>
<proteinExistence type="predicted"/>
<protein>
    <submittedName>
        <fullName evidence="1">Uncharacterized protein</fullName>
    </submittedName>
</protein>
<dbReference type="VEuPathDB" id="TrichDB:TVAGG3_0075020"/>
<name>A2FKH4_TRIV3</name>
<evidence type="ECO:0000313" key="2">
    <source>
        <dbReference type="Proteomes" id="UP000001542"/>
    </source>
</evidence>
<dbReference type="Proteomes" id="UP000001542">
    <property type="component" value="Unassembled WGS sequence"/>
</dbReference>
<sequence length="933" mass="106235">MDLSVLVRCLKGDSSAQETVNEIIENPEYLQPLLDSLSDPQVQSNHDAFWAAATALKELFRRCFYNNKEQDISHEFLQSLISPLLQIISSKPDQTSELVEIIRLCTNLGAKDTCDWLLETISPYLNPNSSDNLLTNLLIICNSIAQKYYATRDINSNEKIEIFDSWMQIYAPLSLHIVEKQKTSINNQLIDIDMQLMRNVLIKCVASLDMEELMQFFISSINLLLVDQNTEAVIKMKSSIIKLFNKIVNDFSNSAKYPSFSSKFNDEIIPILVQNVSSNFNYFIQNRNQLNDKFLCQLLNIVTQLHGITGAFETEDFIANVLIPATILSNDQIVEYFMNPVEYIEFNLAQVVKRETVRGAVCLCLRSFDKFDFTAVLPGDEIENIYEKEARFFIYCNAPRKGKIKRALSNSIHDYFLSLPLQDAATFESAPILSNLEANIDQVREEFGVLLLIPTLMMIFMKADLKSNSLKSEAWELLNVVSQDNYVFQFACISLLKFSIEISFDVGEIPVNELIEKLLAMMNSPQKFSITPDFLKFILENFEEAKQFSNQLLHPLVMQWMELFDELITADEEMMNDDLPENFMNTIEDIKTILLGISEDSLVEASQLMMETAIEAMKINVSQGSEILSCIVTLSNRMKHLSSDYVKFIPVLDSALNAFLENQEEVQLIHISSILINCITKIDEFKTDDSLTQMVIDMVSKVTNPENSEMIFPNDVGSFFVLMSALIFVRPEFTSDILNLVNNYLLGNNELDTSLIHLSAAAFVYATAMMNNQEIAVPQEIVDFYLQNTVIETDNGLEAHPNAPPGIRNAKIWLLCLLYVSRYSNEAREPTVVYSQHVAKMIQNAKEKEEKLLQRKKVLAQVDELDAEEEDFFEEEEDVGDKEGVDEEFVDEGVVLPCESVNPMSLFLQIFGNSELAQFVPEQLFELAKSLSQ</sequence>
<reference evidence="1" key="2">
    <citation type="journal article" date="2007" name="Science">
        <title>Draft genome sequence of the sexually transmitted pathogen Trichomonas vaginalis.</title>
        <authorList>
            <person name="Carlton J.M."/>
            <person name="Hirt R.P."/>
            <person name="Silva J.C."/>
            <person name="Delcher A.L."/>
            <person name="Schatz M."/>
            <person name="Zhao Q."/>
            <person name="Wortman J.R."/>
            <person name="Bidwell S.L."/>
            <person name="Alsmark U.C.M."/>
            <person name="Besteiro S."/>
            <person name="Sicheritz-Ponten T."/>
            <person name="Noel C.J."/>
            <person name="Dacks J.B."/>
            <person name="Foster P.G."/>
            <person name="Simillion C."/>
            <person name="Van de Peer Y."/>
            <person name="Miranda-Saavedra D."/>
            <person name="Barton G.J."/>
            <person name="Westrop G.D."/>
            <person name="Mueller S."/>
            <person name="Dessi D."/>
            <person name="Fiori P.L."/>
            <person name="Ren Q."/>
            <person name="Paulsen I."/>
            <person name="Zhang H."/>
            <person name="Bastida-Corcuera F.D."/>
            <person name="Simoes-Barbosa A."/>
            <person name="Brown M.T."/>
            <person name="Hayes R.D."/>
            <person name="Mukherjee M."/>
            <person name="Okumura C.Y."/>
            <person name="Schneider R."/>
            <person name="Smith A.J."/>
            <person name="Vanacova S."/>
            <person name="Villalvazo M."/>
            <person name="Haas B.J."/>
            <person name="Pertea M."/>
            <person name="Feldblyum T.V."/>
            <person name="Utterback T.R."/>
            <person name="Shu C.L."/>
            <person name="Osoegawa K."/>
            <person name="de Jong P.J."/>
            <person name="Hrdy I."/>
            <person name="Horvathova L."/>
            <person name="Zubacova Z."/>
            <person name="Dolezal P."/>
            <person name="Malik S.B."/>
            <person name="Logsdon J.M. Jr."/>
            <person name="Henze K."/>
            <person name="Gupta A."/>
            <person name="Wang C.C."/>
            <person name="Dunne R.L."/>
            <person name="Upcroft J.A."/>
            <person name="Upcroft P."/>
            <person name="White O."/>
            <person name="Salzberg S.L."/>
            <person name="Tang P."/>
            <person name="Chiu C.-H."/>
            <person name="Lee Y.-S."/>
            <person name="Embley T.M."/>
            <person name="Coombs G.H."/>
            <person name="Mottram J.C."/>
            <person name="Tachezy J."/>
            <person name="Fraser-Liggett C.M."/>
            <person name="Johnson P.J."/>
        </authorList>
    </citation>
    <scope>NUCLEOTIDE SEQUENCE [LARGE SCALE GENOMIC DNA]</scope>
    <source>
        <strain evidence="1">G3</strain>
    </source>
</reference>
<organism evidence="1 2">
    <name type="scientific">Trichomonas vaginalis (strain ATCC PRA-98 / G3)</name>
    <dbReference type="NCBI Taxonomy" id="412133"/>
    <lineage>
        <taxon>Eukaryota</taxon>
        <taxon>Metamonada</taxon>
        <taxon>Parabasalia</taxon>
        <taxon>Trichomonadida</taxon>
        <taxon>Trichomonadidae</taxon>
        <taxon>Trichomonas</taxon>
    </lineage>
</organism>
<evidence type="ECO:0000313" key="1">
    <source>
        <dbReference type="EMBL" id="EAX94586.1"/>
    </source>
</evidence>
<dbReference type="SUPFAM" id="SSF48371">
    <property type="entry name" value="ARM repeat"/>
    <property type="match status" value="1"/>
</dbReference>
<dbReference type="VEuPathDB" id="TrichDB:TVAG_134930"/>
<dbReference type="InParanoid" id="A2FKH4"/>
<dbReference type="InterPro" id="IPR016024">
    <property type="entry name" value="ARM-type_fold"/>
</dbReference>
<dbReference type="RefSeq" id="XP_001307516.1">
    <property type="nucleotide sequence ID" value="XM_001307515.1"/>
</dbReference>
<accession>A2FKH4</accession>
<dbReference type="EMBL" id="DS113849">
    <property type="protein sequence ID" value="EAX94586.1"/>
    <property type="molecule type" value="Genomic_DNA"/>
</dbReference>
<dbReference type="AlphaFoldDB" id="A2FKH4"/>
<dbReference type="KEGG" id="tva:4752337"/>
<keyword evidence="2" id="KW-1185">Reference proteome</keyword>
<reference evidence="1" key="1">
    <citation type="submission" date="2006-10" db="EMBL/GenBank/DDBJ databases">
        <authorList>
            <person name="Amadeo P."/>
            <person name="Zhao Q."/>
            <person name="Wortman J."/>
            <person name="Fraser-Liggett C."/>
            <person name="Carlton J."/>
        </authorList>
    </citation>
    <scope>NUCLEOTIDE SEQUENCE</scope>
    <source>
        <strain evidence="1">G3</strain>
    </source>
</reference>